<comment type="caution">
    <text evidence="2">The sequence shown here is derived from an EMBL/GenBank/DDBJ whole genome shotgun (WGS) entry which is preliminary data.</text>
</comment>
<dbReference type="SUPFAM" id="SSF103473">
    <property type="entry name" value="MFS general substrate transporter"/>
    <property type="match status" value="1"/>
</dbReference>
<gene>
    <name evidence="2" type="ORF">Cpap_2437</name>
</gene>
<proteinExistence type="predicted"/>
<dbReference type="STRING" id="588581.Cpap_2437"/>
<reference evidence="2" key="2">
    <citation type="submission" date="2011-01" db="EMBL/GenBank/DDBJ databases">
        <title>The Non-contiguous Finished genome of Clostridium papyrosolvens.</title>
        <authorList>
            <person name="Lucas S."/>
            <person name="Copeland A."/>
            <person name="Lapidus A."/>
            <person name="Cheng J.-F."/>
            <person name="Goodwin L."/>
            <person name="Pitluck S."/>
            <person name="Misra M."/>
            <person name="Chertkov O."/>
            <person name="Detter J.C."/>
            <person name="Han C."/>
            <person name="Tapia R."/>
            <person name="Land M."/>
            <person name="Hauser L."/>
            <person name="Kyrpides N."/>
            <person name="Ivanova N."/>
            <person name="Pagani I."/>
            <person name="Mouttaki H."/>
            <person name="He Z."/>
            <person name="Zhou J."/>
            <person name="Hemme C.L."/>
            <person name="Woyke T."/>
        </authorList>
    </citation>
    <scope>NUCLEOTIDE SEQUENCE [LARGE SCALE GENOMIC DNA]</scope>
    <source>
        <strain evidence="2">DSM 2782</strain>
    </source>
</reference>
<protein>
    <submittedName>
        <fullName evidence="2">Uncharacterized protein</fullName>
    </submittedName>
</protein>
<dbReference type="RefSeq" id="WP_004618360.1">
    <property type="nucleotide sequence ID" value="NZ_ACXX02000004.1"/>
</dbReference>
<keyword evidence="1" id="KW-1133">Transmembrane helix</keyword>
<evidence type="ECO:0000313" key="2">
    <source>
        <dbReference type="EMBL" id="EGD48287.1"/>
    </source>
</evidence>
<dbReference type="InterPro" id="IPR036259">
    <property type="entry name" value="MFS_trans_sf"/>
</dbReference>
<sequence length="60" mass="6574">MLAFNMGAGALGPVVMGIFTGMIVSRYGSIYTTAVPSFAMLLAVIILFIFRNRKSEHYID</sequence>
<accession>F1TB83</accession>
<keyword evidence="1" id="KW-0812">Transmembrane</keyword>
<reference evidence="2" key="1">
    <citation type="submission" date="2009-07" db="EMBL/GenBank/DDBJ databases">
        <authorList>
            <consortium name="US DOE Joint Genome Institute (JGI-PGF)"/>
            <person name="Lucas S."/>
            <person name="Copeland A."/>
            <person name="Lapidus A."/>
            <person name="Glavina del Rio T."/>
            <person name="Tice H."/>
            <person name="Bruce D."/>
            <person name="Goodwin L."/>
            <person name="Pitluck S."/>
            <person name="Larimer F."/>
            <person name="Land M.L."/>
            <person name="Mouttaki H."/>
            <person name="He Z."/>
            <person name="Zhou J."/>
            <person name="Hemme C.L."/>
        </authorList>
    </citation>
    <scope>NUCLEOTIDE SEQUENCE</scope>
    <source>
        <strain evidence="2">DSM 2782</strain>
    </source>
</reference>
<feature type="transmembrane region" description="Helical" evidence="1">
    <location>
        <begin position="7"/>
        <end position="24"/>
    </location>
</feature>
<evidence type="ECO:0000256" key="1">
    <source>
        <dbReference type="SAM" id="Phobius"/>
    </source>
</evidence>
<evidence type="ECO:0000313" key="3">
    <source>
        <dbReference type="Proteomes" id="UP000003860"/>
    </source>
</evidence>
<keyword evidence="3" id="KW-1185">Reference proteome</keyword>
<keyword evidence="1" id="KW-0472">Membrane</keyword>
<name>F1TB83_9FIRM</name>
<organism evidence="2 3">
    <name type="scientific">Ruminiclostridium papyrosolvens DSM 2782</name>
    <dbReference type="NCBI Taxonomy" id="588581"/>
    <lineage>
        <taxon>Bacteria</taxon>
        <taxon>Bacillati</taxon>
        <taxon>Bacillota</taxon>
        <taxon>Clostridia</taxon>
        <taxon>Eubacteriales</taxon>
        <taxon>Oscillospiraceae</taxon>
        <taxon>Ruminiclostridium</taxon>
    </lineage>
</organism>
<dbReference type="AlphaFoldDB" id="F1TB83"/>
<dbReference type="EMBL" id="ACXX02000004">
    <property type="protein sequence ID" value="EGD48287.1"/>
    <property type="molecule type" value="Genomic_DNA"/>
</dbReference>
<feature type="transmembrane region" description="Helical" evidence="1">
    <location>
        <begin position="30"/>
        <end position="50"/>
    </location>
</feature>
<dbReference type="Proteomes" id="UP000003860">
    <property type="component" value="Unassembled WGS sequence"/>
</dbReference>